<dbReference type="InParanoid" id="A0A1S3IPS0"/>
<name>A0A1S3IPS0_LINAN</name>
<dbReference type="InterPro" id="IPR008983">
    <property type="entry name" value="Tumour_necrosis_fac-like_dom"/>
</dbReference>
<proteinExistence type="predicted"/>
<comment type="subcellular location">
    <subcellularLocation>
        <location evidence="1">Secreted</location>
    </subcellularLocation>
</comment>
<evidence type="ECO:0000256" key="4">
    <source>
        <dbReference type="SAM" id="MobiDB-lite"/>
    </source>
</evidence>
<dbReference type="GO" id="GO:0005576">
    <property type="term" value="C:extracellular region"/>
    <property type="evidence" value="ECO:0007669"/>
    <property type="project" value="UniProtKB-SubCell"/>
</dbReference>
<accession>A0A1S3IPS0</accession>
<keyword evidence="2" id="KW-0964">Secreted</keyword>
<dbReference type="AlphaFoldDB" id="A0A1S3IPS0"/>
<dbReference type="Pfam" id="PF00386">
    <property type="entry name" value="C1q"/>
    <property type="match status" value="1"/>
</dbReference>
<dbReference type="PANTHER" id="PTHR15427:SF52">
    <property type="entry name" value="C1Q DOMAIN-CONTAINING PROTEIN"/>
    <property type="match status" value="1"/>
</dbReference>
<dbReference type="KEGG" id="lak:106165754"/>
<evidence type="ECO:0000256" key="2">
    <source>
        <dbReference type="ARBA" id="ARBA00022525"/>
    </source>
</evidence>
<feature type="domain" description="C1q" evidence="5">
    <location>
        <begin position="115"/>
        <end position="252"/>
    </location>
</feature>
<evidence type="ECO:0000256" key="1">
    <source>
        <dbReference type="ARBA" id="ARBA00004613"/>
    </source>
</evidence>
<dbReference type="PRINTS" id="PR00007">
    <property type="entry name" value="COMPLEMNTC1Q"/>
</dbReference>
<dbReference type="InterPro" id="IPR050392">
    <property type="entry name" value="Collagen/C1q_domain"/>
</dbReference>
<dbReference type="Gene3D" id="2.60.120.40">
    <property type="match status" value="1"/>
</dbReference>
<dbReference type="RefSeq" id="XP_013399539.1">
    <property type="nucleotide sequence ID" value="XM_013544085.1"/>
</dbReference>
<dbReference type="OrthoDB" id="10071402at2759"/>
<evidence type="ECO:0000313" key="6">
    <source>
        <dbReference type="Proteomes" id="UP000085678"/>
    </source>
</evidence>
<keyword evidence="3" id="KW-0176">Collagen</keyword>
<feature type="compositionally biased region" description="Basic and acidic residues" evidence="4">
    <location>
        <begin position="88"/>
        <end position="100"/>
    </location>
</feature>
<dbReference type="GeneID" id="106165754"/>
<keyword evidence="6" id="KW-1185">Reference proteome</keyword>
<reference evidence="7" key="1">
    <citation type="submission" date="2025-08" db="UniProtKB">
        <authorList>
            <consortium name="RefSeq"/>
        </authorList>
    </citation>
    <scope>IDENTIFICATION</scope>
    <source>
        <tissue evidence="7">Gonads</tissue>
    </source>
</reference>
<dbReference type="STRING" id="7574.A0A1S3IPS0"/>
<organism evidence="6 7">
    <name type="scientific">Lingula anatina</name>
    <name type="common">Brachiopod</name>
    <name type="synonym">Lingula unguis</name>
    <dbReference type="NCBI Taxonomy" id="7574"/>
    <lineage>
        <taxon>Eukaryota</taxon>
        <taxon>Metazoa</taxon>
        <taxon>Spiralia</taxon>
        <taxon>Lophotrochozoa</taxon>
        <taxon>Brachiopoda</taxon>
        <taxon>Linguliformea</taxon>
        <taxon>Lingulata</taxon>
        <taxon>Lingulida</taxon>
        <taxon>Linguloidea</taxon>
        <taxon>Lingulidae</taxon>
        <taxon>Lingula</taxon>
    </lineage>
</organism>
<dbReference type="SUPFAM" id="SSF49842">
    <property type="entry name" value="TNF-like"/>
    <property type="match status" value="1"/>
</dbReference>
<sequence>MMEKRKGFRVRTWAMTKMQVEVLSLCILLTLTHVTATRHNRDPNKRRRLRDDIAASGACNLEVRCDSALVDEDGLAAVRLPIRGPRGKPGEDGEKGEKGEPGLPGVPGRAGKSYPPPPKVAFFVGLEENMGPQEKDTDVVFDNVVTNVGDGYNPKTGRFRAPYNGTYQFHIVISAQGRQKVSMYKAAVMLIKNGVMILTVWAESIPFWSTASNTAILKLKEKDQVWLMALGRAPYLHGYMYTTFSGHLLFTN</sequence>
<dbReference type="SMART" id="SM00110">
    <property type="entry name" value="C1Q"/>
    <property type="match status" value="1"/>
</dbReference>
<dbReference type="PANTHER" id="PTHR15427">
    <property type="entry name" value="EMILIN ELASTIN MICROFIBRIL INTERFACE-LOCATED PROTEIN ELASTIN MICROFIBRIL INTERFACER"/>
    <property type="match status" value="1"/>
</dbReference>
<evidence type="ECO:0000256" key="3">
    <source>
        <dbReference type="ARBA" id="ARBA00023119"/>
    </source>
</evidence>
<evidence type="ECO:0000259" key="5">
    <source>
        <dbReference type="PROSITE" id="PS50871"/>
    </source>
</evidence>
<protein>
    <submittedName>
        <fullName evidence="7">C1q-related factor isoform X1</fullName>
    </submittedName>
</protein>
<evidence type="ECO:0000313" key="7">
    <source>
        <dbReference type="RefSeq" id="XP_013399539.1"/>
    </source>
</evidence>
<gene>
    <name evidence="7" type="primary">LOC106165754</name>
</gene>
<dbReference type="Proteomes" id="UP000085678">
    <property type="component" value="Unplaced"/>
</dbReference>
<dbReference type="InterPro" id="IPR001073">
    <property type="entry name" value="C1q_dom"/>
</dbReference>
<feature type="region of interest" description="Disordered" evidence="4">
    <location>
        <begin position="80"/>
        <end position="114"/>
    </location>
</feature>
<dbReference type="PROSITE" id="PS50871">
    <property type="entry name" value="C1Q"/>
    <property type="match status" value="1"/>
</dbReference>